<sequence length="319" mass="36683">MSHPPLHELIEMADNVPFSFHRRFCPETCSRTMEIPTISYMNSVPREFLQKSLPKSVLLRNSDMEIWSVRISQTEVGIYFNKGWEKFVADHGLKSGHHLIFEYDGKGVFDFLLFDDKSNVKIDVTKRMGKNDSGKALKTLPVIKKETDTEVGGDHHGGKGKDKEKEAVALDTNVPHSKRRRPKRDGCAGKKKSKVEIRDVPDHYGLDIFKYGHYDQPINTYFVTRIHQTKRNDLYIPMDVLEDIILPPSMLLRDPSGKEWKTNTKAWGDGRTWLTGGWFDLCQENRVKINDRLICEFLPQEEGKDVTVLHVTAIIRESA</sequence>
<evidence type="ECO:0000256" key="1">
    <source>
        <dbReference type="ARBA" id="ARBA00004123"/>
    </source>
</evidence>
<keyword evidence="3" id="KW-0238">DNA-binding</keyword>
<dbReference type="AlphaFoldDB" id="A0AAV0DJN7"/>
<accession>A0AAV0DJN7</accession>
<dbReference type="PROSITE" id="PS50863">
    <property type="entry name" value="B3"/>
    <property type="match status" value="2"/>
</dbReference>
<dbReference type="Pfam" id="PF02362">
    <property type="entry name" value="B3"/>
    <property type="match status" value="2"/>
</dbReference>
<dbReference type="CDD" id="cd10017">
    <property type="entry name" value="B3_DNA"/>
    <property type="match status" value="2"/>
</dbReference>
<dbReference type="InterPro" id="IPR015300">
    <property type="entry name" value="DNA-bd_pseudobarrel_sf"/>
</dbReference>
<organism evidence="8 9">
    <name type="scientific">Cuscuta epithymum</name>
    <dbReference type="NCBI Taxonomy" id="186058"/>
    <lineage>
        <taxon>Eukaryota</taxon>
        <taxon>Viridiplantae</taxon>
        <taxon>Streptophyta</taxon>
        <taxon>Embryophyta</taxon>
        <taxon>Tracheophyta</taxon>
        <taxon>Spermatophyta</taxon>
        <taxon>Magnoliopsida</taxon>
        <taxon>eudicotyledons</taxon>
        <taxon>Gunneridae</taxon>
        <taxon>Pentapetalae</taxon>
        <taxon>asterids</taxon>
        <taxon>lamiids</taxon>
        <taxon>Solanales</taxon>
        <taxon>Convolvulaceae</taxon>
        <taxon>Cuscuteae</taxon>
        <taxon>Cuscuta</taxon>
        <taxon>Cuscuta subgen. Cuscuta</taxon>
    </lineage>
</organism>
<dbReference type="Gene3D" id="2.40.330.10">
    <property type="entry name" value="DNA-binding pseudobarrel domain"/>
    <property type="match status" value="2"/>
</dbReference>
<feature type="region of interest" description="Disordered" evidence="6">
    <location>
        <begin position="147"/>
        <end position="194"/>
    </location>
</feature>
<dbReference type="InterPro" id="IPR003340">
    <property type="entry name" value="B3_DNA-bd"/>
</dbReference>
<keyword evidence="2" id="KW-0805">Transcription regulation</keyword>
<evidence type="ECO:0000313" key="8">
    <source>
        <dbReference type="EMBL" id="CAH9100372.1"/>
    </source>
</evidence>
<protein>
    <recommendedName>
        <fullName evidence="7">TF-B3 domain-containing protein</fullName>
    </recommendedName>
</protein>
<proteinExistence type="predicted"/>
<dbReference type="PANTHER" id="PTHR31920">
    <property type="entry name" value="B3 DOMAIN-CONTAINING"/>
    <property type="match status" value="1"/>
</dbReference>
<keyword evidence="9" id="KW-1185">Reference proteome</keyword>
<dbReference type="InterPro" id="IPR050655">
    <property type="entry name" value="Plant_B3_domain"/>
</dbReference>
<feature type="domain" description="TF-B3" evidence="7">
    <location>
        <begin position="219"/>
        <end position="313"/>
    </location>
</feature>
<evidence type="ECO:0000256" key="4">
    <source>
        <dbReference type="ARBA" id="ARBA00023163"/>
    </source>
</evidence>
<feature type="compositionally biased region" description="Basic and acidic residues" evidence="6">
    <location>
        <begin position="184"/>
        <end position="194"/>
    </location>
</feature>
<reference evidence="8" key="1">
    <citation type="submission" date="2022-07" db="EMBL/GenBank/DDBJ databases">
        <authorList>
            <person name="Macas J."/>
            <person name="Novak P."/>
            <person name="Neumann P."/>
        </authorList>
    </citation>
    <scope>NUCLEOTIDE SEQUENCE</scope>
</reference>
<feature type="compositionally biased region" description="Basic and acidic residues" evidence="6">
    <location>
        <begin position="147"/>
        <end position="168"/>
    </location>
</feature>
<comment type="caution">
    <text evidence="8">The sequence shown here is derived from an EMBL/GenBank/DDBJ whole genome shotgun (WGS) entry which is preliminary data.</text>
</comment>
<comment type="subcellular location">
    <subcellularLocation>
        <location evidence="1">Nucleus</location>
    </subcellularLocation>
</comment>
<evidence type="ECO:0000259" key="7">
    <source>
        <dbReference type="PROSITE" id="PS50863"/>
    </source>
</evidence>
<dbReference type="Proteomes" id="UP001152523">
    <property type="component" value="Unassembled WGS sequence"/>
</dbReference>
<evidence type="ECO:0000313" key="9">
    <source>
        <dbReference type="Proteomes" id="UP001152523"/>
    </source>
</evidence>
<name>A0AAV0DJN7_9ASTE</name>
<gene>
    <name evidence="8" type="ORF">CEPIT_LOCUS15265</name>
</gene>
<keyword evidence="4" id="KW-0804">Transcription</keyword>
<dbReference type="SUPFAM" id="SSF101936">
    <property type="entry name" value="DNA-binding pseudobarrel domain"/>
    <property type="match status" value="2"/>
</dbReference>
<evidence type="ECO:0000256" key="5">
    <source>
        <dbReference type="ARBA" id="ARBA00023242"/>
    </source>
</evidence>
<evidence type="ECO:0000256" key="6">
    <source>
        <dbReference type="SAM" id="MobiDB-lite"/>
    </source>
</evidence>
<feature type="domain" description="TF-B3" evidence="7">
    <location>
        <begin position="44"/>
        <end position="117"/>
    </location>
</feature>
<evidence type="ECO:0000256" key="2">
    <source>
        <dbReference type="ARBA" id="ARBA00023015"/>
    </source>
</evidence>
<dbReference type="PANTHER" id="PTHR31920:SF135">
    <property type="entry name" value="B3 DOMAIN-CONTAINING PROTEIN OS03G0621600-RELATED"/>
    <property type="match status" value="1"/>
</dbReference>
<keyword evidence="5" id="KW-0539">Nucleus</keyword>
<dbReference type="GO" id="GO:0003677">
    <property type="term" value="F:DNA binding"/>
    <property type="evidence" value="ECO:0007669"/>
    <property type="project" value="UniProtKB-KW"/>
</dbReference>
<evidence type="ECO:0000256" key="3">
    <source>
        <dbReference type="ARBA" id="ARBA00023125"/>
    </source>
</evidence>
<dbReference type="SMART" id="SM01019">
    <property type="entry name" value="B3"/>
    <property type="match status" value="2"/>
</dbReference>
<dbReference type="GO" id="GO:0005634">
    <property type="term" value="C:nucleus"/>
    <property type="evidence" value="ECO:0007669"/>
    <property type="project" value="UniProtKB-SubCell"/>
</dbReference>
<dbReference type="EMBL" id="CAMAPF010000108">
    <property type="protein sequence ID" value="CAH9100372.1"/>
    <property type="molecule type" value="Genomic_DNA"/>
</dbReference>